<accession>A0A4R8I665</accession>
<dbReference type="RefSeq" id="WP_133946414.1">
    <property type="nucleotide sequence ID" value="NZ_SOEO01000003.1"/>
</dbReference>
<evidence type="ECO:0000259" key="2">
    <source>
        <dbReference type="Pfam" id="PF20434"/>
    </source>
</evidence>
<keyword evidence="4" id="KW-1185">Reference proteome</keyword>
<dbReference type="Gene3D" id="3.40.50.1820">
    <property type="entry name" value="alpha/beta hydrolase"/>
    <property type="match status" value="1"/>
</dbReference>
<proteinExistence type="predicted"/>
<gene>
    <name evidence="3" type="ORF">B0I22_3336</name>
</gene>
<evidence type="ECO:0000313" key="3">
    <source>
        <dbReference type="EMBL" id="TDX83256.1"/>
    </source>
</evidence>
<feature type="domain" description="BD-FAE-like" evidence="2">
    <location>
        <begin position="92"/>
        <end position="275"/>
    </location>
</feature>
<dbReference type="SUPFAM" id="SSF53474">
    <property type="entry name" value="alpha/beta-Hydrolases"/>
    <property type="match status" value="1"/>
</dbReference>
<evidence type="ECO:0000256" key="1">
    <source>
        <dbReference type="ARBA" id="ARBA00022801"/>
    </source>
</evidence>
<reference evidence="3 4" key="1">
    <citation type="submission" date="2019-03" db="EMBL/GenBank/DDBJ databases">
        <title>Genomic Encyclopedia of Type Strains, Phase III (KMG-III): the genomes of soil and plant-associated and newly described type strains.</title>
        <authorList>
            <person name="Whitman W."/>
        </authorList>
    </citation>
    <scope>NUCLEOTIDE SEQUENCE [LARGE SCALE GENOMIC DNA]</scope>
    <source>
        <strain evidence="3 4">CGMCC 1.12802</strain>
    </source>
</reference>
<name>A0A4R8I665_9FLAO</name>
<dbReference type="InterPro" id="IPR049492">
    <property type="entry name" value="BD-FAE-like_dom"/>
</dbReference>
<dbReference type="AlphaFoldDB" id="A0A4R8I665"/>
<comment type="caution">
    <text evidence="3">The sequence shown here is derived from an EMBL/GenBank/DDBJ whole genome shotgun (WGS) entry which is preliminary data.</text>
</comment>
<protein>
    <submittedName>
        <fullName evidence="3">Acetyl esterase/lipase</fullName>
    </submittedName>
</protein>
<sequence>MKTRKVNFKTTENETFKSVFIRFFVLWISVSNIHSQTIERPKAQPYNIESTFEKLKKKHPFIQPLNLDFPKNIKVSKDIEYKNSDGRSLKADIYYPENSSQKYPGIILVHGGGWISGSKENERFLAQELASKGYVAMTINYSLSDDAKYPTAVEDIQDALKFLKKHRKEFSLNKTKIAIGGNSAGAQLATLVGVKNKVQAIVNIDGIVSFIHPESEEGTYASYWFGASKSQNFELWKEASPLEYVGKNTAPTIFINSSQPRFHGGRDDMIKILKTNKIYYEVHEIKDSPHSFWLVQPWFNETLDYTVKFLDKVLKK</sequence>
<dbReference type="Pfam" id="PF20434">
    <property type="entry name" value="BD-FAE"/>
    <property type="match status" value="1"/>
</dbReference>
<evidence type="ECO:0000313" key="4">
    <source>
        <dbReference type="Proteomes" id="UP000295313"/>
    </source>
</evidence>
<dbReference type="OrthoDB" id="9777975at2"/>
<dbReference type="EMBL" id="SOEO01000003">
    <property type="protein sequence ID" value="TDX83256.1"/>
    <property type="molecule type" value="Genomic_DNA"/>
</dbReference>
<dbReference type="InterPro" id="IPR029058">
    <property type="entry name" value="AB_hydrolase_fold"/>
</dbReference>
<organism evidence="3 4">
    <name type="scientific">Epilithonimonas xixisoli</name>
    <dbReference type="NCBI Taxonomy" id="1476462"/>
    <lineage>
        <taxon>Bacteria</taxon>
        <taxon>Pseudomonadati</taxon>
        <taxon>Bacteroidota</taxon>
        <taxon>Flavobacteriia</taxon>
        <taxon>Flavobacteriales</taxon>
        <taxon>Weeksellaceae</taxon>
        <taxon>Chryseobacterium group</taxon>
        <taxon>Epilithonimonas</taxon>
    </lineage>
</organism>
<dbReference type="InterPro" id="IPR050300">
    <property type="entry name" value="GDXG_lipolytic_enzyme"/>
</dbReference>
<dbReference type="GO" id="GO:0016787">
    <property type="term" value="F:hydrolase activity"/>
    <property type="evidence" value="ECO:0007669"/>
    <property type="project" value="UniProtKB-KW"/>
</dbReference>
<dbReference type="PANTHER" id="PTHR48081">
    <property type="entry name" value="AB HYDROLASE SUPERFAMILY PROTEIN C4A8.06C"/>
    <property type="match status" value="1"/>
</dbReference>
<dbReference type="Proteomes" id="UP000295313">
    <property type="component" value="Unassembled WGS sequence"/>
</dbReference>
<keyword evidence="1" id="KW-0378">Hydrolase</keyword>